<accession>A0A426V5S8</accession>
<gene>
    <name evidence="1" type="ORF">EIW28_05430</name>
</gene>
<dbReference type="Proteomes" id="UP000277256">
    <property type="component" value="Unassembled WGS sequence"/>
</dbReference>
<proteinExistence type="predicted"/>
<name>A0A426V5S8_9ACTN</name>
<dbReference type="InterPro" id="IPR036894">
    <property type="entry name" value="YbaB-like_sf"/>
</dbReference>
<evidence type="ECO:0008006" key="3">
    <source>
        <dbReference type="Google" id="ProtNLM"/>
    </source>
</evidence>
<dbReference type="InterPro" id="IPR004401">
    <property type="entry name" value="YbaB/EbfC"/>
</dbReference>
<evidence type="ECO:0000313" key="1">
    <source>
        <dbReference type="EMBL" id="RRS02168.1"/>
    </source>
</evidence>
<protein>
    <recommendedName>
        <fullName evidence="3">YbaB/EbfC family DNA-binding protein</fullName>
    </recommendedName>
</protein>
<sequence length="128" mass="14042">MSDRPTPEQIMAEFERMRSEAEATLEKYKEVSAELGADAVEVVSEDGLLTVRLDPNGKVDAIVVNEAAMRYRQSLGPAMVALIRQARDAYALKSAEMARRLLGDKIDVDAILSQYLPKDGQGPGRTGF</sequence>
<dbReference type="EMBL" id="RSEB01000001">
    <property type="protein sequence ID" value="RRS02168.1"/>
    <property type="molecule type" value="Genomic_DNA"/>
</dbReference>
<dbReference type="AlphaFoldDB" id="A0A426V5S8"/>
<dbReference type="Gene3D" id="3.30.1310.10">
    <property type="entry name" value="Nucleoid-associated protein YbaB-like domain"/>
    <property type="match status" value="1"/>
</dbReference>
<reference evidence="1 2" key="1">
    <citation type="submission" date="2018-12" db="EMBL/GenBank/DDBJ databases">
        <title>Glycomyces sp. YIM 121974 draft genome.</title>
        <authorList>
            <person name="Li Q."/>
        </authorList>
    </citation>
    <scope>NUCLEOTIDE SEQUENCE [LARGE SCALE GENOMIC DNA]</scope>
    <source>
        <strain evidence="1 2">YIM 121974</strain>
    </source>
</reference>
<organism evidence="1 2">
    <name type="scientific">Glycomyces terrestris</name>
    <dbReference type="NCBI Taxonomy" id="2493553"/>
    <lineage>
        <taxon>Bacteria</taxon>
        <taxon>Bacillati</taxon>
        <taxon>Actinomycetota</taxon>
        <taxon>Actinomycetes</taxon>
        <taxon>Glycomycetales</taxon>
        <taxon>Glycomycetaceae</taxon>
        <taxon>Glycomyces</taxon>
    </lineage>
</organism>
<dbReference type="OrthoDB" id="5193350at2"/>
<dbReference type="GO" id="GO:0003677">
    <property type="term" value="F:DNA binding"/>
    <property type="evidence" value="ECO:0007669"/>
    <property type="project" value="InterPro"/>
</dbReference>
<comment type="caution">
    <text evidence="1">The sequence shown here is derived from an EMBL/GenBank/DDBJ whole genome shotgun (WGS) entry which is preliminary data.</text>
</comment>
<keyword evidence="2" id="KW-1185">Reference proteome</keyword>
<evidence type="ECO:0000313" key="2">
    <source>
        <dbReference type="Proteomes" id="UP000277256"/>
    </source>
</evidence>
<dbReference type="Pfam" id="PF02575">
    <property type="entry name" value="YbaB_DNA_bd"/>
    <property type="match status" value="1"/>
</dbReference>
<dbReference type="RefSeq" id="WP_125246643.1">
    <property type="nucleotide sequence ID" value="NZ_RSEB01000001.1"/>
</dbReference>